<feature type="region of interest" description="Disordered" evidence="1">
    <location>
        <begin position="60"/>
        <end position="171"/>
    </location>
</feature>
<accession>A0AAQ3PJW7</accession>
<dbReference type="Proteomes" id="UP001341281">
    <property type="component" value="Chromosome 01"/>
</dbReference>
<sequence length="196" mass="21432">MTTKKKGLYYSGIVPEEIDCDAPASQRAPPDGFPPAGFGTGRRWVPPFFSLRTLGPWTTSLSFSPRAHSVNRRSTGPRPPFPHRPPPPLRDAHAAAAACPRRAWPRRPTPRPAPRPHLDGTPAGCVPPLLHSPPHSSSYRSTERALTPSVSHRRPPLELPRRAHPAAASGRLLPMNKFRTLHPIGVLSNSAPRLVK</sequence>
<evidence type="ECO:0000313" key="3">
    <source>
        <dbReference type="Proteomes" id="UP001341281"/>
    </source>
</evidence>
<keyword evidence="3" id="KW-1185">Reference proteome</keyword>
<name>A0AAQ3PJW7_PASNO</name>
<protein>
    <submittedName>
        <fullName evidence="2">Uncharacterized protein</fullName>
    </submittedName>
</protein>
<dbReference type="EMBL" id="CP144745">
    <property type="protein sequence ID" value="WVZ51341.1"/>
    <property type="molecule type" value="Genomic_DNA"/>
</dbReference>
<proteinExistence type="predicted"/>
<organism evidence="2 3">
    <name type="scientific">Paspalum notatum var. saurae</name>
    <dbReference type="NCBI Taxonomy" id="547442"/>
    <lineage>
        <taxon>Eukaryota</taxon>
        <taxon>Viridiplantae</taxon>
        <taxon>Streptophyta</taxon>
        <taxon>Embryophyta</taxon>
        <taxon>Tracheophyta</taxon>
        <taxon>Spermatophyta</taxon>
        <taxon>Magnoliopsida</taxon>
        <taxon>Liliopsida</taxon>
        <taxon>Poales</taxon>
        <taxon>Poaceae</taxon>
        <taxon>PACMAD clade</taxon>
        <taxon>Panicoideae</taxon>
        <taxon>Andropogonodae</taxon>
        <taxon>Paspaleae</taxon>
        <taxon>Paspalinae</taxon>
        <taxon>Paspalum</taxon>
    </lineage>
</organism>
<gene>
    <name evidence="2" type="ORF">U9M48_002494</name>
</gene>
<evidence type="ECO:0000256" key="1">
    <source>
        <dbReference type="SAM" id="MobiDB-lite"/>
    </source>
</evidence>
<evidence type="ECO:0000313" key="2">
    <source>
        <dbReference type="EMBL" id="WVZ51341.1"/>
    </source>
</evidence>
<feature type="compositionally biased region" description="Pro residues" evidence="1">
    <location>
        <begin position="77"/>
        <end position="89"/>
    </location>
</feature>
<reference evidence="2 3" key="1">
    <citation type="submission" date="2024-02" db="EMBL/GenBank/DDBJ databases">
        <title>High-quality chromosome-scale genome assembly of Pensacola bahiagrass (Paspalum notatum Flugge var. saurae).</title>
        <authorList>
            <person name="Vega J.M."/>
            <person name="Podio M."/>
            <person name="Orjuela J."/>
            <person name="Siena L.A."/>
            <person name="Pessino S.C."/>
            <person name="Combes M.C."/>
            <person name="Mariac C."/>
            <person name="Albertini E."/>
            <person name="Pupilli F."/>
            <person name="Ortiz J.P.A."/>
            <person name="Leblanc O."/>
        </authorList>
    </citation>
    <scope>NUCLEOTIDE SEQUENCE [LARGE SCALE GENOMIC DNA]</scope>
    <source>
        <strain evidence="2">R1</strain>
        <tissue evidence="2">Leaf</tissue>
    </source>
</reference>
<feature type="compositionally biased region" description="Low complexity" evidence="1">
    <location>
        <begin position="127"/>
        <end position="138"/>
    </location>
</feature>
<dbReference type="AlphaFoldDB" id="A0AAQ3PJW7"/>